<feature type="compositionally biased region" description="Basic and acidic residues" evidence="1">
    <location>
        <begin position="191"/>
        <end position="202"/>
    </location>
</feature>
<evidence type="ECO:0000259" key="2">
    <source>
        <dbReference type="PROSITE" id="PS00276"/>
    </source>
</evidence>
<dbReference type="PROSITE" id="PS00276">
    <property type="entry name" value="CHANNEL_COLICIN"/>
    <property type="match status" value="1"/>
</dbReference>
<feature type="compositionally biased region" description="Basic and acidic residues" evidence="1">
    <location>
        <begin position="171"/>
        <end position="180"/>
    </location>
</feature>
<feature type="compositionally biased region" description="Acidic residues" evidence="1">
    <location>
        <begin position="255"/>
        <end position="289"/>
    </location>
</feature>
<feature type="compositionally biased region" description="Acidic residues" evidence="1">
    <location>
        <begin position="390"/>
        <end position="400"/>
    </location>
</feature>
<dbReference type="AlphaFoldDB" id="A0A2R5GGU2"/>
<dbReference type="InParanoid" id="A0A2R5GGU2"/>
<dbReference type="GO" id="GO:0050829">
    <property type="term" value="P:defense response to Gram-negative bacterium"/>
    <property type="evidence" value="ECO:0007669"/>
    <property type="project" value="InterPro"/>
</dbReference>
<dbReference type="GO" id="GO:0140911">
    <property type="term" value="F:pore-forming activity"/>
    <property type="evidence" value="ECO:0007669"/>
    <property type="project" value="InterPro"/>
</dbReference>
<protein>
    <recommendedName>
        <fullName evidence="2">Channel forming colicins domain-containing protein</fullName>
    </recommendedName>
</protein>
<dbReference type="Proteomes" id="UP000241890">
    <property type="component" value="Unassembled WGS sequence"/>
</dbReference>
<feature type="region of interest" description="Disordered" evidence="1">
    <location>
        <begin position="1"/>
        <end position="94"/>
    </location>
</feature>
<feature type="region of interest" description="Disordered" evidence="1">
    <location>
        <begin position="370"/>
        <end position="423"/>
    </location>
</feature>
<sequence>MEMASPLDDWGALGAESPKNAETPSPIDSSMERKSPEPIDMASEMGAQYMLEDPVPPRKTSIETETAAAETEPEHAGDEPAPVKDAQEPDGAHEMLDELPPESLLLLPENPPRLVQLDGTLMNEVELPDEQVKSPLAEPTFRAHDHIDESAGPRGSDPLFGMLSAEDHDDADSYDHFVHSDEDDEDEDGADKDQGAQDDGRHAASLPKMPVRKEAAVAPVPSDLQHAVNVVTARSAAFQKKKEQERQEKANIDESLLEELDDEDSDEGALEVFDEDVDVENSAADEVEIDSGSKAMLPNNDDQDAMNTNNHDDDDLADLDADSVGPTGEEDSAQAKEPTGEKVVDDSFANESFAQEYWLKQSTGDEFRDRIDSVCTDPDPNQGQPKDPTPCEEEHEEGEGTDSQGSGIGKSPSAGGGGNGGGERDVLEEFSLWLGLIKDRFHGPASTLREAAMSAEFASQQTPFEFDEAAGSPGYKALANPTFREGLSTAGRLSEMRRRAEDIAVRAANRHALLQDDSKSRIMASKIASFVQVLRLRAAAQVDGQADNFSENVDSEEDECALFIAQNVVRTGSWEPLLVSYELDRRHPDEAADKADRAFTGVLERQSKARRSINGELVRQYLNVVLRGLPASPALADMVRRIPSQNAALSYTGTPDCAYKLGKATAQFRRIFCDMYEGLFMPPLPSPSSNGRLTRNDGQLEAAVNDLSQFMSLLVRVIGWQYPELLTIPVREVVGDTSKGRMQDSRRGGWIPRSTKNPQLVVRSCVEDALVDPLLDNLYLAYNGICGEKDARVGQMCREVTQKLKEEELMAACGVPAFYRLEYAHPVARPAGYRRSLEAGGPSSPYQSAIDLMVSAWITARSPASKISVLSLAHQAIVDAAILHYSRPTETRDDDGNVRVRAAFKDQRKLIPRRREMLALFTHCVIMSLPPNLETQSRLLFDLGSRHAVAHSEVAAHAIAMLCMMPRSIEAVTEAVAS</sequence>
<feature type="compositionally biased region" description="Acidic residues" evidence="1">
    <location>
        <begin position="181"/>
        <end position="190"/>
    </location>
</feature>
<evidence type="ECO:0000313" key="4">
    <source>
        <dbReference type="Proteomes" id="UP000241890"/>
    </source>
</evidence>
<organism evidence="3 4">
    <name type="scientific">Hondaea fermentalgiana</name>
    <dbReference type="NCBI Taxonomy" id="2315210"/>
    <lineage>
        <taxon>Eukaryota</taxon>
        <taxon>Sar</taxon>
        <taxon>Stramenopiles</taxon>
        <taxon>Bigyra</taxon>
        <taxon>Labyrinthulomycetes</taxon>
        <taxon>Thraustochytrida</taxon>
        <taxon>Thraustochytriidae</taxon>
        <taxon>Hondaea</taxon>
    </lineage>
</organism>
<dbReference type="GO" id="GO:0031640">
    <property type="term" value="P:killing of cells of another organism"/>
    <property type="evidence" value="ECO:0007669"/>
    <property type="project" value="InterPro"/>
</dbReference>
<dbReference type="InterPro" id="IPR000293">
    <property type="entry name" value="Channel_colicin_C"/>
</dbReference>
<feature type="region of interest" description="Disordered" evidence="1">
    <location>
        <begin position="120"/>
        <end position="220"/>
    </location>
</feature>
<proteinExistence type="predicted"/>
<dbReference type="EMBL" id="BEYU01000052">
    <property type="protein sequence ID" value="GBG28978.1"/>
    <property type="molecule type" value="Genomic_DNA"/>
</dbReference>
<feature type="domain" description="Channel forming colicins" evidence="2">
    <location>
        <begin position="571"/>
        <end position="582"/>
    </location>
</feature>
<feature type="region of interest" description="Disordered" evidence="1">
    <location>
        <begin position="238"/>
        <end position="348"/>
    </location>
</feature>
<feature type="compositionally biased region" description="Basic and acidic residues" evidence="1">
    <location>
        <begin position="141"/>
        <end position="151"/>
    </location>
</feature>
<reference evidence="3 4" key="1">
    <citation type="submission" date="2017-12" db="EMBL/GenBank/DDBJ databases">
        <title>Sequencing, de novo assembly and annotation of complete genome of a new Thraustochytrid species, strain FCC1311.</title>
        <authorList>
            <person name="Sedici K."/>
            <person name="Godart F."/>
            <person name="Aiese Cigliano R."/>
            <person name="Sanseverino W."/>
            <person name="Barakat M."/>
            <person name="Ortet P."/>
            <person name="Marechal E."/>
            <person name="Cagnac O."/>
            <person name="Amato A."/>
        </authorList>
    </citation>
    <scope>NUCLEOTIDE SEQUENCE [LARGE SCALE GENOMIC DNA]</scope>
</reference>
<gene>
    <name evidence="3" type="ORF">FCC1311_051992</name>
</gene>
<dbReference type="GO" id="GO:0016020">
    <property type="term" value="C:membrane"/>
    <property type="evidence" value="ECO:0007669"/>
    <property type="project" value="InterPro"/>
</dbReference>
<keyword evidence="4" id="KW-1185">Reference proteome</keyword>
<accession>A0A2R5GGU2</accession>
<feature type="compositionally biased region" description="Acidic residues" evidence="1">
    <location>
        <begin position="312"/>
        <end position="321"/>
    </location>
</feature>
<comment type="caution">
    <text evidence="3">The sequence shown here is derived from an EMBL/GenBank/DDBJ whole genome shotgun (WGS) entry which is preliminary data.</text>
</comment>
<evidence type="ECO:0000313" key="3">
    <source>
        <dbReference type="EMBL" id="GBG28978.1"/>
    </source>
</evidence>
<evidence type="ECO:0000256" key="1">
    <source>
        <dbReference type="SAM" id="MobiDB-lite"/>
    </source>
</evidence>
<feature type="compositionally biased region" description="Basic and acidic residues" evidence="1">
    <location>
        <begin position="240"/>
        <end position="252"/>
    </location>
</feature>
<feature type="compositionally biased region" description="Basic and acidic residues" evidence="1">
    <location>
        <begin position="72"/>
        <end position="94"/>
    </location>
</feature>
<name>A0A2R5GGU2_9STRA</name>